<comment type="caution">
    <text evidence="2">The sequence shown here is derived from an EMBL/GenBank/DDBJ whole genome shotgun (WGS) entry which is preliminary data.</text>
</comment>
<proteinExistence type="predicted"/>
<keyword evidence="3" id="KW-1185">Reference proteome</keyword>
<accession>A0AAE1SH50</accession>
<feature type="compositionally biased region" description="Polar residues" evidence="1">
    <location>
        <begin position="14"/>
        <end position="27"/>
    </location>
</feature>
<name>A0AAE1SH50_9SOLA</name>
<gene>
    <name evidence="2" type="ORF">RND71_013154</name>
</gene>
<evidence type="ECO:0000256" key="1">
    <source>
        <dbReference type="SAM" id="MobiDB-lite"/>
    </source>
</evidence>
<dbReference type="EMBL" id="JAVYJV010000006">
    <property type="protein sequence ID" value="KAK4369362.1"/>
    <property type="molecule type" value="Genomic_DNA"/>
</dbReference>
<feature type="region of interest" description="Disordered" evidence="1">
    <location>
        <begin position="1"/>
        <end position="33"/>
    </location>
</feature>
<organism evidence="2 3">
    <name type="scientific">Anisodus tanguticus</name>
    <dbReference type="NCBI Taxonomy" id="243964"/>
    <lineage>
        <taxon>Eukaryota</taxon>
        <taxon>Viridiplantae</taxon>
        <taxon>Streptophyta</taxon>
        <taxon>Embryophyta</taxon>
        <taxon>Tracheophyta</taxon>
        <taxon>Spermatophyta</taxon>
        <taxon>Magnoliopsida</taxon>
        <taxon>eudicotyledons</taxon>
        <taxon>Gunneridae</taxon>
        <taxon>Pentapetalae</taxon>
        <taxon>asterids</taxon>
        <taxon>lamiids</taxon>
        <taxon>Solanales</taxon>
        <taxon>Solanaceae</taxon>
        <taxon>Solanoideae</taxon>
        <taxon>Hyoscyameae</taxon>
        <taxon>Anisodus</taxon>
    </lineage>
</organism>
<reference evidence="2" key="1">
    <citation type="submission" date="2023-12" db="EMBL/GenBank/DDBJ databases">
        <title>Genome assembly of Anisodus tanguticus.</title>
        <authorList>
            <person name="Wang Y.-J."/>
        </authorList>
    </citation>
    <scope>NUCLEOTIDE SEQUENCE</scope>
    <source>
        <strain evidence="2">KB-2021</strain>
        <tissue evidence="2">Leaf</tissue>
    </source>
</reference>
<evidence type="ECO:0000313" key="3">
    <source>
        <dbReference type="Proteomes" id="UP001291623"/>
    </source>
</evidence>
<dbReference type="Proteomes" id="UP001291623">
    <property type="component" value="Unassembled WGS sequence"/>
</dbReference>
<dbReference type="AlphaFoldDB" id="A0AAE1SH50"/>
<protein>
    <submittedName>
        <fullName evidence="2">Uncharacterized protein</fullName>
    </submittedName>
</protein>
<sequence>MSRKIRNLRDPLQITHTTAEQNTTKSRPLNGDGKKLINGGWEMRVEIGPPLLFKVSYGTSYSWDVFLIGAKVDKEDKIHKP</sequence>
<evidence type="ECO:0000313" key="2">
    <source>
        <dbReference type="EMBL" id="KAK4369362.1"/>
    </source>
</evidence>